<reference evidence="1" key="1">
    <citation type="submission" date="2022-01" db="EMBL/GenBank/DDBJ databases">
        <title>Genome Sequence Resource for Two Populations of Ditylenchus destructor, the Migratory Endoparasitic Phytonematode.</title>
        <authorList>
            <person name="Zhang H."/>
            <person name="Lin R."/>
            <person name="Xie B."/>
        </authorList>
    </citation>
    <scope>NUCLEOTIDE SEQUENCE</scope>
    <source>
        <strain evidence="1">BazhouSP</strain>
    </source>
</reference>
<dbReference type="AlphaFoldDB" id="A0AAD4QXT0"/>
<protein>
    <submittedName>
        <fullName evidence="1">Uncharacterized protein</fullName>
    </submittedName>
</protein>
<proteinExistence type="predicted"/>
<dbReference type="EMBL" id="JAKKPZ010000036">
    <property type="protein sequence ID" value="KAI1708305.1"/>
    <property type="molecule type" value="Genomic_DNA"/>
</dbReference>
<accession>A0AAD4QXT0</accession>
<evidence type="ECO:0000313" key="2">
    <source>
        <dbReference type="Proteomes" id="UP001201812"/>
    </source>
</evidence>
<organism evidence="1 2">
    <name type="scientific">Ditylenchus destructor</name>
    <dbReference type="NCBI Taxonomy" id="166010"/>
    <lineage>
        <taxon>Eukaryota</taxon>
        <taxon>Metazoa</taxon>
        <taxon>Ecdysozoa</taxon>
        <taxon>Nematoda</taxon>
        <taxon>Chromadorea</taxon>
        <taxon>Rhabditida</taxon>
        <taxon>Tylenchina</taxon>
        <taxon>Tylenchomorpha</taxon>
        <taxon>Sphaerularioidea</taxon>
        <taxon>Anguinidae</taxon>
        <taxon>Anguininae</taxon>
        <taxon>Ditylenchus</taxon>
    </lineage>
</organism>
<keyword evidence="2" id="KW-1185">Reference proteome</keyword>
<gene>
    <name evidence="1" type="ORF">DdX_11985</name>
</gene>
<comment type="caution">
    <text evidence="1">The sequence shown here is derived from an EMBL/GenBank/DDBJ whole genome shotgun (WGS) entry which is preliminary data.</text>
</comment>
<dbReference type="Proteomes" id="UP001201812">
    <property type="component" value="Unassembled WGS sequence"/>
</dbReference>
<name>A0AAD4QXT0_9BILA</name>
<sequence>MFHDSCARARPFISNKNHEAFGIDAHDIKNELEWNTTATARSPDYAKAICQDYTQAFQLEIHNSCARTRPFEPTRIDKTDKTGANEHYNSILPAQMPTHFSEMEACQRQIKPASSAQMPRIEDDAVMEEFGIVVAPDFVNRLVFPIREQQIRSVKFKKNVKRLRFEIGQKLKNYDGNVQDSDDEIIT</sequence>
<evidence type="ECO:0000313" key="1">
    <source>
        <dbReference type="EMBL" id="KAI1708305.1"/>
    </source>
</evidence>